<feature type="transmembrane region" description="Helical" evidence="1">
    <location>
        <begin position="34"/>
        <end position="57"/>
    </location>
</feature>
<keyword evidence="1" id="KW-0812">Transmembrane</keyword>
<keyword evidence="1" id="KW-1133">Transmembrane helix</keyword>
<keyword evidence="3" id="KW-1185">Reference proteome</keyword>
<keyword evidence="1" id="KW-0472">Membrane</keyword>
<evidence type="ECO:0000256" key="1">
    <source>
        <dbReference type="SAM" id="Phobius"/>
    </source>
</evidence>
<feature type="transmembrane region" description="Helical" evidence="1">
    <location>
        <begin position="129"/>
        <end position="148"/>
    </location>
</feature>
<reference evidence="3" key="1">
    <citation type="journal article" date="2019" name="Int. J. Syst. Evol. Microbiol.">
        <title>The Global Catalogue of Microorganisms (GCM) 10K type strain sequencing project: providing services to taxonomists for standard genome sequencing and annotation.</title>
        <authorList>
            <consortium name="The Broad Institute Genomics Platform"/>
            <consortium name="The Broad Institute Genome Sequencing Center for Infectious Disease"/>
            <person name="Wu L."/>
            <person name="Ma J."/>
        </authorList>
    </citation>
    <scope>NUCLEOTIDE SEQUENCE [LARGE SCALE GENOMIC DNA]</scope>
    <source>
        <strain evidence="3">JCM 17923</strain>
    </source>
</reference>
<protein>
    <submittedName>
        <fullName evidence="2">DUF2254 domain-containing protein</fullName>
    </submittedName>
</protein>
<sequence length="462" mass="51161">MRVWTNSLDNNPAAQWGVANGMNRFTRFWLNLKAGLWFLPVLMVGVFLGLAFGLVQLDQNISHGWERNFPLLFGAGAEAARSMLAALASSMITVAALIFTLTLTTLAQVSSQYSPRVVWTFMRDHSNQAVLGSFVGIFAYCLVVLRTIRGTGKEGFVPSLAIAFALFLALLSIGVLIFFIHHIASSIEASNIVQRVMQDTREAMRQLFPTETGEDADDAEARRLEEDAPERQWHTIPALVTGYLQSVDDKMLLRAARDYRCVVRMELALGSFVAEGSPLVSVAFEEQGQGPSPRVERQLHQAYVIGNQRTIEQDAGFGLRQIVDIALKALSPGVNDTSTAIICIDHLGALLAYVGGRQFGNRLRSESAEDRVLLIARHPVYADYVTTAFDQIRRSGAANVAVLLRLLTALETVVKRTPAPGRRRVLRQQCELIGTTAESKLEEAYEREQVRRRMADLLPLFA</sequence>
<evidence type="ECO:0000313" key="2">
    <source>
        <dbReference type="EMBL" id="GAA4359219.1"/>
    </source>
</evidence>
<dbReference type="Proteomes" id="UP001501153">
    <property type="component" value="Unassembled WGS sequence"/>
</dbReference>
<feature type="transmembrane region" description="Helical" evidence="1">
    <location>
        <begin position="84"/>
        <end position="109"/>
    </location>
</feature>
<organism evidence="2 3">
    <name type="scientific">Hymenobacter saemangeumensis</name>
    <dbReference type="NCBI Taxonomy" id="1084522"/>
    <lineage>
        <taxon>Bacteria</taxon>
        <taxon>Pseudomonadati</taxon>
        <taxon>Bacteroidota</taxon>
        <taxon>Cytophagia</taxon>
        <taxon>Cytophagales</taxon>
        <taxon>Hymenobacteraceae</taxon>
        <taxon>Hymenobacter</taxon>
    </lineage>
</organism>
<comment type="caution">
    <text evidence="2">The sequence shown here is derived from an EMBL/GenBank/DDBJ whole genome shotgun (WGS) entry which is preliminary data.</text>
</comment>
<dbReference type="EMBL" id="BAABGZ010000028">
    <property type="protein sequence ID" value="GAA4359219.1"/>
    <property type="molecule type" value="Genomic_DNA"/>
</dbReference>
<name>A0ABP8IIP4_9BACT</name>
<dbReference type="Pfam" id="PF10011">
    <property type="entry name" value="DUF2254"/>
    <property type="match status" value="1"/>
</dbReference>
<dbReference type="InterPro" id="IPR018723">
    <property type="entry name" value="DUF2254_membrane"/>
</dbReference>
<gene>
    <name evidence="2" type="ORF">GCM10023185_25650</name>
</gene>
<feature type="transmembrane region" description="Helical" evidence="1">
    <location>
        <begin position="160"/>
        <end position="184"/>
    </location>
</feature>
<accession>A0ABP8IIP4</accession>
<proteinExistence type="predicted"/>
<evidence type="ECO:0000313" key="3">
    <source>
        <dbReference type="Proteomes" id="UP001501153"/>
    </source>
</evidence>